<dbReference type="PANTHER" id="PTHR21496">
    <property type="entry name" value="FERREDOXIN-RELATED"/>
    <property type="match status" value="1"/>
</dbReference>
<evidence type="ECO:0000256" key="6">
    <source>
        <dbReference type="ARBA" id="ARBA00023063"/>
    </source>
</evidence>
<dbReference type="AlphaFoldDB" id="A0A3A9KA47"/>
<dbReference type="SUPFAM" id="SSF50022">
    <property type="entry name" value="ISP domain"/>
    <property type="match status" value="1"/>
</dbReference>
<keyword evidence="5" id="KW-0411">Iron-sulfur</keyword>
<evidence type="ECO:0000256" key="2">
    <source>
        <dbReference type="ARBA" id="ARBA00022723"/>
    </source>
</evidence>
<gene>
    <name evidence="8" type="ORF">CR203_08605</name>
</gene>
<dbReference type="Gene3D" id="2.102.10.10">
    <property type="entry name" value="Rieske [2Fe-2S] iron-sulphur domain"/>
    <property type="match status" value="1"/>
</dbReference>
<dbReference type="Proteomes" id="UP000281498">
    <property type="component" value="Unassembled WGS sequence"/>
</dbReference>
<keyword evidence="9" id="KW-1185">Reference proteome</keyword>
<reference evidence="8 9" key="1">
    <citation type="submission" date="2017-10" db="EMBL/GenBank/DDBJ databases">
        <title>Bacillus sp. nov., a halophilic bacterium isolated from a Keqin Lake.</title>
        <authorList>
            <person name="Wang H."/>
        </authorList>
    </citation>
    <scope>NUCLEOTIDE SEQUENCE [LARGE SCALE GENOMIC DNA]</scope>
    <source>
        <strain evidence="8 9">KCTC 13187</strain>
    </source>
</reference>
<name>A0A3A9KA47_9BACI</name>
<accession>A0A3A9KA47</accession>
<dbReference type="PROSITE" id="PS51296">
    <property type="entry name" value="RIESKE"/>
    <property type="match status" value="1"/>
</dbReference>
<dbReference type="InterPro" id="IPR036922">
    <property type="entry name" value="Rieske_2Fe-2S_sf"/>
</dbReference>
<keyword evidence="4" id="KW-0408">Iron</keyword>
<dbReference type="InterPro" id="IPR012748">
    <property type="entry name" value="Rieske-like_NirD"/>
</dbReference>
<dbReference type="EMBL" id="PDOE01000003">
    <property type="protein sequence ID" value="RKL67412.1"/>
    <property type="molecule type" value="Genomic_DNA"/>
</dbReference>
<dbReference type="GO" id="GO:0004497">
    <property type="term" value="F:monooxygenase activity"/>
    <property type="evidence" value="ECO:0007669"/>
    <property type="project" value="UniProtKB-ARBA"/>
</dbReference>
<keyword evidence="2" id="KW-0479">Metal-binding</keyword>
<dbReference type="RefSeq" id="WP_110935425.1">
    <property type="nucleotide sequence ID" value="NZ_KZ614146.1"/>
</dbReference>
<proteinExistence type="predicted"/>
<dbReference type="PANTHER" id="PTHR21496:SF23">
    <property type="entry name" value="3-PHENYLPROPIONATE_CINNAMIC ACID DIOXYGENASE FERREDOXIN SUBUNIT"/>
    <property type="match status" value="1"/>
</dbReference>
<dbReference type="GO" id="GO:0051537">
    <property type="term" value="F:2 iron, 2 sulfur cluster binding"/>
    <property type="evidence" value="ECO:0007669"/>
    <property type="project" value="UniProtKB-KW"/>
</dbReference>
<comment type="caution">
    <text evidence="8">The sequence shown here is derived from an EMBL/GenBank/DDBJ whole genome shotgun (WGS) entry which is preliminary data.</text>
</comment>
<evidence type="ECO:0000256" key="1">
    <source>
        <dbReference type="ARBA" id="ARBA00022714"/>
    </source>
</evidence>
<evidence type="ECO:0000256" key="3">
    <source>
        <dbReference type="ARBA" id="ARBA00023002"/>
    </source>
</evidence>
<evidence type="ECO:0000256" key="4">
    <source>
        <dbReference type="ARBA" id="ARBA00023004"/>
    </source>
</evidence>
<keyword evidence="6" id="KW-0534">Nitrate assimilation</keyword>
<dbReference type="Pfam" id="PF13806">
    <property type="entry name" value="Rieske_2"/>
    <property type="match status" value="1"/>
</dbReference>
<dbReference type="GO" id="GO:0042128">
    <property type="term" value="P:nitrate assimilation"/>
    <property type="evidence" value="ECO:0007669"/>
    <property type="project" value="UniProtKB-KW"/>
</dbReference>
<keyword evidence="3" id="KW-0560">Oxidoreductase</keyword>
<feature type="domain" description="Rieske" evidence="7">
    <location>
        <begin position="8"/>
        <end position="103"/>
    </location>
</feature>
<keyword evidence="1" id="KW-0001">2Fe-2S</keyword>
<dbReference type="OrthoDB" id="593800at2"/>
<evidence type="ECO:0000313" key="9">
    <source>
        <dbReference type="Proteomes" id="UP000281498"/>
    </source>
</evidence>
<organism evidence="8 9">
    <name type="scientific">Salipaludibacillus neizhouensis</name>
    <dbReference type="NCBI Taxonomy" id="885475"/>
    <lineage>
        <taxon>Bacteria</taxon>
        <taxon>Bacillati</taxon>
        <taxon>Bacillota</taxon>
        <taxon>Bacilli</taxon>
        <taxon>Bacillales</taxon>
        <taxon>Bacillaceae</taxon>
    </lineage>
</organism>
<sequence>MNVLKEQVRIMPFEDLPVLIGKEVEIQGNSIALFRLTNGDIRAIGSRCPQTNGPLAEGIVSGEFVYCPLKDWKVSLITGEVQAPDEGKVPTYNVEIKNGDIFVSI</sequence>
<evidence type="ECO:0000313" key="8">
    <source>
        <dbReference type="EMBL" id="RKL67412.1"/>
    </source>
</evidence>
<protein>
    <submittedName>
        <fullName evidence="8">Nitrite reductase</fullName>
    </submittedName>
</protein>
<dbReference type="GO" id="GO:0046872">
    <property type="term" value="F:metal ion binding"/>
    <property type="evidence" value="ECO:0007669"/>
    <property type="project" value="UniProtKB-KW"/>
</dbReference>
<dbReference type="GO" id="GO:0008942">
    <property type="term" value="F:nitrite reductase [NAD(P)H] activity"/>
    <property type="evidence" value="ECO:0007669"/>
    <property type="project" value="InterPro"/>
</dbReference>
<evidence type="ECO:0000256" key="5">
    <source>
        <dbReference type="ARBA" id="ARBA00023014"/>
    </source>
</evidence>
<evidence type="ECO:0000259" key="7">
    <source>
        <dbReference type="PROSITE" id="PS51296"/>
    </source>
</evidence>
<dbReference type="GO" id="GO:0016705">
    <property type="term" value="F:oxidoreductase activity, acting on paired donors, with incorporation or reduction of molecular oxygen"/>
    <property type="evidence" value="ECO:0007669"/>
    <property type="project" value="UniProtKB-ARBA"/>
</dbReference>
<dbReference type="CDD" id="cd03530">
    <property type="entry name" value="Rieske_NirD_small_Bacillus"/>
    <property type="match status" value="1"/>
</dbReference>
<dbReference type="InterPro" id="IPR017941">
    <property type="entry name" value="Rieske_2Fe-2S"/>
</dbReference>